<dbReference type="Proteomes" id="UP001590951">
    <property type="component" value="Unassembled WGS sequence"/>
</dbReference>
<protein>
    <submittedName>
        <fullName evidence="1">Uncharacterized protein</fullName>
    </submittedName>
</protein>
<proteinExistence type="predicted"/>
<evidence type="ECO:0000313" key="2">
    <source>
        <dbReference type="Proteomes" id="UP001590951"/>
    </source>
</evidence>
<name>A0ABR4B0R2_9LECA</name>
<dbReference type="EMBL" id="JBHFEH010000035">
    <property type="protein sequence ID" value="KAL2051429.1"/>
    <property type="molecule type" value="Genomic_DNA"/>
</dbReference>
<comment type="caution">
    <text evidence="1">The sequence shown here is derived from an EMBL/GenBank/DDBJ whole genome shotgun (WGS) entry which is preliminary data.</text>
</comment>
<organism evidence="1 2">
    <name type="scientific">Lepraria finkii</name>
    <dbReference type="NCBI Taxonomy" id="1340010"/>
    <lineage>
        <taxon>Eukaryota</taxon>
        <taxon>Fungi</taxon>
        <taxon>Dikarya</taxon>
        <taxon>Ascomycota</taxon>
        <taxon>Pezizomycotina</taxon>
        <taxon>Lecanoromycetes</taxon>
        <taxon>OSLEUM clade</taxon>
        <taxon>Lecanoromycetidae</taxon>
        <taxon>Lecanorales</taxon>
        <taxon>Lecanorineae</taxon>
        <taxon>Stereocaulaceae</taxon>
        <taxon>Lepraria</taxon>
    </lineage>
</organism>
<reference evidence="1 2" key="1">
    <citation type="submission" date="2024-09" db="EMBL/GenBank/DDBJ databases">
        <title>Rethinking Asexuality: The Enigmatic Case of Functional Sexual Genes in Lepraria (Stereocaulaceae).</title>
        <authorList>
            <person name="Doellman M."/>
            <person name="Sun Y."/>
            <person name="Barcenas-Pena A."/>
            <person name="Lumbsch H.T."/>
            <person name="Grewe F."/>
        </authorList>
    </citation>
    <scope>NUCLEOTIDE SEQUENCE [LARGE SCALE GENOMIC DNA]</scope>
    <source>
        <strain evidence="1 2">Grewe 0041</strain>
    </source>
</reference>
<sequence length="82" mass="9060">MTLLERQIKQTSLLNDLQHLAAMKGQIDDNADYLDKSIWVVPTGRNPSFFERNAVMSDLESKLLPMPDVVPTAVLCGFGVVG</sequence>
<evidence type="ECO:0000313" key="1">
    <source>
        <dbReference type="EMBL" id="KAL2051429.1"/>
    </source>
</evidence>
<accession>A0ABR4B0R2</accession>
<keyword evidence="2" id="KW-1185">Reference proteome</keyword>
<gene>
    <name evidence="1" type="ORF">ABVK25_008296</name>
</gene>